<gene>
    <name evidence="4" type="ORF">GCM10022392_29750</name>
</gene>
<dbReference type="SUPFAM" id="SSF46894">
    <property type="entry name" value="C-terminal effector domain of the bipartite response regulators"/>
    <property type="match status" value="1"/>
</dbReference>
<dbReference type="Proteomes" id="UP001500841">
    <property type="component" value="Unassembled WGS sequence"/>
</dbReference>
<keyword evidence="1" id="KW-0802">TPR repeat</keyword>
<dbReference type="RefSeq" id="WP_345106231.1">
    <property type="nucleotide sequence ID" value="NZ_BAABCV010000011.1"/>
</dbReference>
<evidence type="ECO:0000256" key="1">
    <source>
        <dbReference type="PROSITE-ProRule" id="PRU00339"/>
    </source>
</evidence>
<evidence type="ECO:0000256" key="3">
    <source>
        <dbReference type="SAM" id="Phobius"/>
    </source>
</evidence>
<protein>
    <recommendedName>
        <fullName evidence="6">Tetratricopeptide repeat protein</fullName>
    </recommendedName>
</protein>
<organism evidence="4 5">
    <name type="scientific">Mucilaginibacter panaciglaebae</name>
    <dbReference type="NCBI Taxonomy" id="502331"/>
    <lineage>
        <taxon>Bacteria</taxon>
        <taxon>Pseudomonadati</taxon>
        <taxon>Bacteroidota</taxon>
        <taxon>Sphingobacteriia</taxon>
        <taxon>Sphingobacteriales</taxon>
        <taxon>Sphingobacteriaceae</taxon>
        <taxon>Mucilaginibacter</taxon>
    </lineage>
</organism>
<keyword evidence="2" id="KW-0175">Coiled coil</keyword>
<evidence type="ECO:0000313" key="4">
    <source>
        <dbReference type="EMBL" id="GAA4102651.1"/>
    </source>
</evidence>
<evidence type="ECO:0008006" key="6">
    <source>
        <dbReference type="Google" id="ProtNLM"/>
    </source>
</evidence>
<keyword evidence="5" id="KW-1185">Reference proteome</keyword>
<name>A0ABP7X1W9_9SPHI</name>
<comment type="caution">
    <text evidence="4">The sequence shown here is derived from an EMBL/GenBank/DDBJ whole genome shotgun (WGS) entry which is preliminary data.</text>
</comment>
<evidence type="ECO:0000256" key="2">
    <source>
        <dbReference type="SAM" id="Coils"/>
    </source>
</evidence>
<dbReference type="Gene3D" id="1.10.10.10">
    <property type="entry name" value="Winged helix-like DNA-binding domain superfamily/Winged helix DNA-binding domain"/>
    <property type="match status" value="1"/>
</dbReference>
<feature type="repeat" description="TPR" evidence="1">
    <location>
        <begin position="160"/>
        <end position="193"/>
    </location>
</feature>
<feature type="transmembrane region" description="Helical" evidence="3">
    <location>
        <begin position="352"/>
        <end position="369"/>
    </location>
</feature>
<dbReference type="PROSITE" id="PS50005">
    <property type="entry name" value="TPR"/>
    <property type="match status" value="1"/>
</dbReference>
<dbReference type="InterPro" id="IPR011990">
    <property type="entry name" value="TPR-like_helical_dom_sf"/>
</dbReference>
<dbReference type="InterPro" id="IPR019734">
    <property type="entry name" value="TPR_rpt"/>
</dbReference>
<dbReference type="EMBL" id="BAABCV010000011">
    <property type="protein sequence ID" value="GAA4102651.1"/>
    <property type="molecule type" value="Genomic_DNA"/>
</dbReference>
<dbReference type="Pfam" id="PF13424">
    <property type="entry name" value="TPR_12"/>
    <property type="match status" value="1"/>
</dbReference>
<feature type="coiled-coil region" evidence="2">
    <location>
        <begin position="407"/>
        <end position="434"/>
    </location>
</feature>
<dbReference type="SUPFAM" id="SSF48452">
    <property type="entry name" value="TPR-like"/>
    <property type="match status" value="1"/>
</dbReference>
<accession>A0ABP7X1W9</accession>
<dbReference type="InterPro" id="IPR036388">
    <property type="entry name" value="WH-like_DNA-bd_sf"/>
</dbReference>
<keyword evidence="3" id="KW-1133">Transmembrane helix</keyword>
<evidence type="ECO:0000313" key="5">
    <source>
        <dbReference type="Proteomes" id="UP001500841"/>
    </source>
</evidence>
<keyword evidence="3" id="KW-0472">Membrane</keyword>
<proteinExistence type="predicted"/>
<dbReference type="SMART" id="SM00028">
    <property type="entry name" value="TPR"/>
    <property type="match status" value="5"/>
</dbReference>
<keyword evidence="3" id="KW-0812">Transmembrane</keyword>
<dbReference type="InterPro" id="IPR016032">
    <property type="entry name" value="Sig_transdc_resp-reg_C-effctor"/>
</dbReference>
<sequence length="533" mass="61336">MATSIYKKNFRRVPEVVAIGHLDRLTAIARQLDDKALESAVFDLKADYYAVNQKFNSKSIAYYQRAIDFATDNKLPLYAAIYLHHEGLFYYNFKHNTKACFYFLKAQEGFKEIGFNNVPNVSVYYSQVADFYYHLGNYTNAEIQLQDALKYPINTPRDKITIINTLGLIRRNNQQYQQALTYFNKALQLALQSNDTVWVGIATGNIGSVYFGLGDYKRALPAIKVDYAQSLKYGEKNNATVALLRLIKINLAKNNIAQCLKQLDTAELLIKNSATSVLNIKTDIYDLKAQCYDKMGQPAAALVFRKQYEVAKDSLAVQNNIAAVELVKMQYVIGKQQAADNRLKAQVRERNTVFIILFLLVIILVLLYSRQTLKSRKDKELMRAEKRRVDQDLKYTAMKLQTYTEHIRKNNKLIDSFKEQIDQLKNKNADSTVVEHLEQLMQAHIMTDTNWLEFKKIFMKVYPDFLFNLKKNFLNLSETDVRLLTLIKLQSSNKEMANMLGITPEGIKKAKQRLRKKMGLDGELSIEGAIYTL</sequence>
<dbReference type="Gene3D" id="1.25.40.10">
    <property type="entry name" value="Tetratricopeptide repeat domain"/>
    <property type="match status" value="1"/>
</dbReference>
<reference evidence="5" key="1">
    <citation type="journal article" date="2019" name="Int. J. Syst. Evol. Microbiol.">
        <title>The Global Catalogue of Microorganisms (GCM) 10K type strain sequencing project: providing services to taxonomists for standard genome sequencing and annotation.</title>
        <authorList>
            <consortium name="The Broad Institute Genomics Platform"/>
            <consortium name="The Broad Institute Genome Sequencing Center for Infectious Disease"/>
            <person name="Wu L."/>
            <person name="Ma J."/>
        </authorList>
    </citation>
    <scope>NUCLEOTIDE SEQUENCE [LARGE SCALE GENOMIC DNA]</scope>
    <source>
        <strain evidence="5">JCM 17085</strain>
    </source>
</reference>